<feature type="compositionally biased region" description="Polar residues" evidence="1">
    <location>
        <begin position="89"/>
        <end position="108"/>
    </location>
</feature>
<protein>
    <submittedName>
        <fullName evidence="3">Uncharacterized protein</fullName>
    </submittedName>
</protein>
<evidence type="ECO:0000313" key="3">
    <source>
        <dbReference type="EMBL" id="TGY93972.1"/>
    </source>
</evidence>
<feature type="signal peptide" evidence="2">
    <location>
        <begin position="1"/>
        <end position="20"/>
    </location>
</feature>
<keyword evidence="2" id="KW-0732">Signal</keyword>
<keyword evidence="4" id="KW-1185">Reference proteome</keyword>
<gene>
    <name evidence="3" type="ORF">E5162_01400</name>
</gene>
<organism evidence="3 4">
    <name type="scientific">Marinicauda pacifica</name>
    <dbReference type="NCBI Taxonomy" id="1133559"/>
    <lineage>
        <taxon>Bacteria</taxon>
        <taxon>Pseudomonadati</taxon>
        <taxon>Pseudomonadota</taxon>
        <taxon>Alphaproteobacteria</taxon>
        <taxon>Maricaulales</taxon>
        <taxon>Maricaulaceae</taxon>
        <taxon>Marinicauda</taxon>
    </lineage>
</organism>
<evidence type="ECO:0000313" key="4">
    <source>
        <dbReference type="Proteomes" id="UP000305451"/>
    </source>
</evidence>
<evidence type="ECO:0000256" key="1">
    <source>
        <dbReference type="SAM" id="MobiDB-lite"/>
    </source>
</evidence>
<feature type="chain" id="PRO_5020862950" evidence="2">
    <location>
        <begin position="21"/>
        <end position="108"/>
    </location>
</feature>
<reference evidence="3 4" key="1">
    <citation type="journal article" date="2013" name="Int. J. Syst. Evol. Microbiol.">
        <title>Marinicauda pacifica gen. nov., sp. nov., a prosthecate alphaproteobacterium of the family Hyphomonadaceae isolated from deep seawater.</title>
        <authorList>
            <person name="Zhang X.Y."/>
            <person name="Li G.W."/>
            <person name="Wang C.S."/>
            <person name="Zhang Y.J."/>
            <person name="Xu X.W."/>
            <person name="Li H."/>
            <person name="Liu A."/>
            <person name="Liu C."/>
            <person name="Xie B.B."/>
            <person name="Qin Q.L."/>
            <person name="Xu Z."/>
            <person name="Chen X.L."/>
            <person name="Zhou B.C."/>
            <person name="Zhang Y.Z."/>
        </authorList>
    </citation>
    <scope>NUCLEOTIDE SEQUENCE [LARGE SCALE GENOMIC DNA]</scope>
    <source>
        <strain evidence="3 4">P-1 km-3</strain>
    </source>
</reference>
<evidence type="ECO:0000256" key="2">
    <source>
        <dbReference type="SAM" id="SignalP"/>
    </source>
</evidence>
<feature type="region of interest" description="Disordered" evidence="1">
    <location>
        <begin position="88"/>
        <end position="108"/>
    </location>
</feature>
<sequence>MKTLLTAAAAALGLAGLAFANGPSGHVYEITNGDASWTSTFAEDGGYASSLGAEGTWTFEDGTLCMQIEAEEGTQEICNAWESMEVGESMTTSDWSSDGTELTITRTS</sequence>
<dbReference type="Proteomes" id="UP000305451">
    <property type="component" value="Unassembled WGS sequence"/>
</dbReference>
<proteinExistence type="predicted"/>
<name>A0A4S2HED8_9PROT</name>
<accession>A0A4S2HED8</accession>
<dbReference type="AlphaFoldDB" id="A0A4S2HED8"/>
<dbReference type="EMBL" id="SRXV01000001">
    <property type="protein sequence ID" value="TGY93972.1"/>
    <property type="molecule type" value="Genomic_DNA"/>
</dbReference>
<dbReference type="OrthoDB" id="7632410at2"/>
<comment type="caution">
    <text evidence="3">The sequence shown here is derived from an EMBL/GenBank/DDBJ whole genome shotgun (WGS) entry which is preliminary data.</text>
</comment>
<dbReference type="RefSeq" id="WP_135943167.1">
    <property type="nucleotide sequence ID" value="NZ_BMEI01000001.1"/>
</dbReference>